<dbReference type="HOGENOM" id="CLU_022942_0_0_1"/>
<evidence type="ECO:0000256" key="1">
    <source>
        <dbReference type="SAM" id="MobiDB-lite"/>
    </source>
</evidence>
<dbReference type="EMBL" id="KL198028">
    <property type="protein sequence ID" value="KDQ16279.1"/>
    <property type="molecule type" value="Genomic_DNA"/>
</dbReference>
<dbReference type="Proteomes" id="UP000027195">
    <property type="component" value="Unassembled WGS sequence"/>
</dbReference>
<sequence>MTEQSTTLRLSQKPLQLSDQFITSTHDDQNAEAYLRDPATIHSLEHEAEHLDMITTYFASEAAQVRKRRNELVPINSTLPNEILSYIFQTGACEDFGDKDPFPFFAVTVSHVCHLWRSVALAIPALWPLFSHKTPIEFTMRAQSTPLDLVIHPHKFSLAGLSNMAATIFPCAGSIRIMVLPHQERFIMSWLGDAPAPRLSRLSIGSLPRQENYPGEEVERIWYMLSPHPFTGQHPSLREISIRDGAIPWDTPLLSGLQVLRLESINVDLHINMATFISVLQSCPKVEVLSLDNAGPMSDSPDLMMDTISLPALRSFSWKNGTRESPLQLLNHIAVPRTATIDIFTRFPSQWMRGRNDSESFPGDFGTVLEVALSQCQTLELNHSVNHSPYARGFDYILYEPETKAIKFSLTHVSSGSQKIQNVLNVVQLHLPIRTEHVILNGMRKSELESLVRLLRALPNTATISFTDCECDADVISALSEEGWWHSVRDVSFTRSRIPAEIIISFAQSRPLDTLFRLSFHECDLITPATVEILRPYALAVIRTEPQEGSPESNSEDAFEVISSRWSGW</sequence>
<keyword evidence="3" id="KW-1185">Reference proteome</keyword>
<name>A0A067ML57_BOTB1</name>
<protein>
    <submittedName>
        <fullName evidence="2">Uncharacterized protein</fullName>
    </submittedName>
</protein>
<dbReference type="InterPro" id="IPR032675">
    <property type="entry name" value="LRR_dom_sf"/>
</dbReference>
<accession>A0A067ML57</accession>
<dbReference type="SUPFAM" id="SSF52047">
    <property type="entry name" value="RNI-like"/>
    <property type="match status" value="1"/>
</dbReference>
<gene>
    <name evidence="2" type="ORF">BOTBODRAFT_144680</name>
</gene>
<reference evidence="3" key="1">
    <citation type="journal article" date="2014" name="Proc. Natl. Acad. Sci. U.S.A.">
        <title>Extensive sampling of basidiomycete genomes demonstrates inadequacy of the white-rot/brown-rot paradigm for wood decay fungi.</title>
        <authorList>
            <person name="Riley R."/>
            <person name="Salamov A.A."/>
            <person name="Brown D.W."/>
            <person name="Nagy L.G."/>
            <person name="Floudas D."/>
            <person name="Held B.W."/>
            <person name="Levasseur A."/>
            <person name="Lombard V."/>
            <person name="Morin E."/>
            <person name="Otillar R."/>
            <person name="Lindquist E.A."/>
            <person name="Sun H."/>
            <person name="LaButti K.M."/>
            <person name="Schmutz J."/>
            <person name="Jabbour D."/>
            <person name="Luo H."/>
            <person name="Baker S.E."/>
            <person name="Pisabarro A.G."/>
            <person name="Walton J.D."/>
            <person name="Blanchette R.A."/>
            <person name="Henrissat B."/>
            <person name="Martin F."/>
            <person name="Cullen D."/>
            <person name="Hibbett D.S."/>
            <person name="Grigoriev I.V."/>
        </authorList>
    </citation>
    <scope>NUCLEOTIDE SEQUENCE [LARGE SCALE GENOMIC DNA]</scope>
    <source>
        <strain evidence="3">FD-172 SS1</strain>
    </source>
</reference>
<dbReference type="Gene3D" id="3.80.10.10">
    <property type="entry name" value="Ribonuclease Inhibitor"/>
    <property type="match status" value="1"/>
</dbReference>
<evidence type="ECO:0000313" key="3">
    <source>
        <dbReference type="Proteomes" id="UP000027195"/>
    </source>
</evidence>
<proteinExistence type="predicted"/>
<evidence type="ECO:0000313" key="2">
    <source>
        <dbReference type="EMBL" id="KDQ16279.1"/>
    </source>
</evidence>
<dbReference type="STRING" id="930990.A0A067ML57"/>
<organism evidence="2 3">
    <name type="scientific">Botryobasidium botryosum (strain FD-172 SS1)</name>
    <dbReference type="NCBI Taxonomy" id="930990"/>
    <lineage>
        <taxon>Eukaryota</taxon>
        <taxon>Fungi</taxon>
        <taxon>Dikarya</taxon>
        <taxon>Basidiomycota</taxon>
        <taxon>Agaricomycotina</taxon>
        <taxon>Agaricomycetes</taxon>
        <taxon>Cantharellales</taxon>
        <taxon>Botryobasidiaceae</taxon>
        <taxon>Botryobasidium</taxon>
    </lineage>
</organism>
<dbReference type="InParanoid" id="A0A067ML57"/>
<dbReference type="OrthoDB" id="3155344at2759"/>
<dbReference type="AlphaFoldDB" id="A0A067ML57"/>
<feature type="region of interest" description="Disordered" evidence="1">
    <location>
        <begin position="546"/>
        <end position="569"/>
    </location>
</feature>